<gene>
    <name evidence="3" type="ORF">TDIB3V08_LOCUS3139</name>
</gene>
<feature type="domain" description="YqaJ viral recombinase" evidence="2">
    <location>
        <begin position="193"/>
        <end position="340"/>
    </location>
</feature>
<reference evidence="3" key="1">
    <citation type="submission" date="2020-11" db="EMBL/GenBank/DDBJ databases">
        <authorList>
            <person name="Tran Van P."/>
        </authorList>
    </citation>
    <scope>NUCLEOTIDE SEQUENCE</scope>
</reference>
<dbReference type="InterPro" id="IPR011335">
    <property type="entry name" value="Restrct_endonuc-II-like"/>
</dbReference>
<evidence type="ECO:0000259" key="2">
    <source>
        <dbReference type="Pfam" id="PF09588"/>
    </source>
</evidence>
<dbReference type="GO" id="GO:0006281">
    <property type="term" value="P:DNA repair"/>
    <property type="evidence" value="ECO:0007669"/>
    <property type="project" value="UniProtKB-ARBA"/>
</dbReference>
<dbReference type="InterPro" id="IPR051703">
    <property type="entry name" value="NF-kappa-B_Signaling_Reg"/>
</dbReference>
<proteinExistence type="predicted"/>
<dbReference type="CDD" id="cd22343">
    <property type="entry name" value="PDDEXK_lambda_exonuclease-like"/>
    <property type="match status" value="1"/>
</dbReference>
<protein>
    <recommendedName>
        <fullName evidence="2">YqaJ viral recombinase domain-containing protein</fullName>
    </recommendedName>
</protein>
<feature type="region of interest" description="Disordered" evidence="1">
    <location>
        <begin position="389"/>
        <end position="417"/>
    </location>
</feature>
<dbReference type="Gene3D" id="3.90.320.10">
    <property type="match status" value="1"/>
</dbReference>
<dbReference type="InterPro" id="IPR011604">
    <property type="entry name" value="PDDEXK-like_dom_sf"/>
</dbReference>
<evidence type="ECO:0000313" key="3">
    <source>
        <dbReference type="EMBL" id="CAD7196810.1"/>
    </source>
</evidence>
<dbReference type="Pfam" id="PF09588">
    <property type="entry name" value="YqaJ"/>
    <property type="match status" value="1"/>
</dbReference>
<accession>A0A7R8VE78</accession>
<dbReference type="AlphaFoldDB" id="A0A7R8VE78"/>
<dbReference type="PANTHER" id="PTHR46609:SF8">
    <property type="entry name" value="YQAJ VIRAL RECOMBINASE DOMAIN-CONTAINING PROTEIN"/>
    <property type="match status" value="1"/>
</dbReference>
<dbReference type="PANTHER" id="PTHR46609">
    <property type="entry name" value="EXONUCLEASE, PHAGE-TYPE/RECB, C-TERMINAL DOMAIN-CONTAINING PROTEIN"/>
    <property type="match status" value="1"/>
</dbReference>
<dbReference type="EMBL" id="OA565341">
    <property type="protein sequence ID" value="CAD7196810.1"/>
    <property type="molecule type" value="Genomic_DNA"/>
</dbReference>
<name>A0A7R8VE78_TIMDO</name>
<feature type="compositionally biased region" description="Basic and acidic residues" evidence="1">
    <location>
        <begin position="408"/>
        <end position="417"/>
    </location>
</feature>
<dbReference type="SUPFAM" id="SSF52980">
    <property type="entry name" value="Restriction endonuclease-like"/>
    <property type="match status" value="1"/>
</dbReference>
<sequence length="417" mass="47213">MELASLVKNVCELLRISFSHAPVTTWTKASGLTLSGTPVTERSGLESEAEPEYFHRGNYCDPNGLYDGLEPQTPPLFEKPPPVHPTEIRTSISPFSAVELNTTSALANYATEAVSQKLPFEIMAFTFDAESYVTPIGWGVGVKSNVYLVLHGEREHQKKNFGLPEFGLTSLTLREDERKKIERFTILQRNNGEWLEERRKRITASRFGTVCKRRPHTGCEKLVQEMLYSKGLSTTSMEYGVKYEERALQEVEAAKGLKVNNCGLFVDESLPFLGATPDGILNDGQGIVEVKCPPSIASMHPTEAIHLGKFAALKKDNGMIVMNKKHDYYYQVQGQLHITRRSYCPLSFDLGRHSNKTPRLRLETPHYSLEQRWANFLLEDHMDICKPRLRRPNEATATSLGPRRRERGHPEGEKRHN</sequence>
<dbReference type="InterPro" id="IPR019080">
    <property type="entry name" value="YqaJ_viral_recombinase"/>
</dbReference>
<evidence type="ECO:0000256" key="1">
    <source>
        <dbReference type="SAM" id="MobiDB-lite"/>
    </source>
</evidence>
<organism evidence="3">
    <name type="scientific">Timema douglasi</name>
    <name type="common">Walking stick</name>
    <dbReference type="NCBI Taxonomy" id="61478"/>
    <lineage>
        <taxon>Eukaryota</taxon>
        <taxon>Metazoa</taxon>
        <taxon>Ecdysozoa</taxon>
        <taxon>Arthropoda</taxon>
        <taxon>Hexapoda</taxon>
        <taxon>Insecta</taxon>
        <taxon>Pterygota</taxon>
        <taxon>Neoptera</taxon>
        <taxon>Polyneoptera</taxon>
        <taxon>Phasmatodea</taxon>
        <taxon>Timematodea</taxon>
        <taxon>Timematoidea</taxon>
        <taxon>Timematidae</taxon>
        <taxon>Timema</taxon>
    </lineage>
</organism>